<name>A0A814SMW8_9BILA</name>
<comment type="caution">
    <text evidence="2">The sequence shown here is derived from an EMBL/GenBank/DDBJ whole genome shotgun (WGS) entry which is preliminary data.</text>
</comment>
<dbReference type="Proteomes" id="UP000663854">
    <property type="component" value="Unassembled WGS sequence"/>
</dbReference>
<evidence type="ECO:0000313" key="3">
    <source>
        <dbReference type="Proteomes" id="UP000663870"/>
    </source>
</evidence>
<dbReference type="AlphaFoldDB" id="A0A814SMW8"/>
<evidence type="ECO:0000313" key="1">
    <source>
        <dbReference type="EMBL" id="CAF0779054.1"/>
    </source>
</evidence>
<dbReference type="Proteomes" id="UP000663870">
    <property type="component" value="Unassembled WGS sequence"/>
</dbReference>
<dbReference type="EMBL" id="CAJNOH010000027">
    <property type="protein sequence ID" value="CAF0779054.1"/>
    <property type="molecule type" value="Genomic_DNA"/>
</dbReference>
<sequence>MSSMNCLSKMNVIELVDLPDELILFIMKKVNPRMLLLCSMIGIGNNRLEALAFDICHSIDLTFDYPQAPHRSFRRRFFSHVMPRISYDIQSLRINLNHIQSIKTFVENNCNGTLPNLTHLKIMLGTNQVKTGIPYTIVTIGNVFENNLNLISKIRSISCPNLKQMTMTMYRNFNNYEPCIFLLQRLVNVEYLTLLLAVGVQGTTPNHFIDGFFLERNILPYMPRLRHFNYHIRSILKNASHITIDQIRQSFLKQQQPFDCVLDNFNNNYGQCQIYSLPFIGTRLDFVSNRFPLFDINKTFSNVTILLLFDDVKPFESIFFERVARALPQLRTLEIFNQLEQQEKTTAKKISIDFAHLAVLILYDIHIDYAQQFLCQIHLPSLIELAINKDILLTIIDENQQQARDNCSRVGTIRTSKPSYESIDIIENFFPLAYYVKHPNE</sequence>
<organism evidence="2 3">
    <name type="scientific">Rotaria sordida</name>
    <dbReference type="NCBI Taxonomy" id="392033"/>
    <lineage>
        <taxon>Eukaryota</taxon>
        <taxon>Metazoa</taxon>
        <taxon>Spiralia</taxon>
        <taxon>Gnathifera</taxon>
        <taxon>Rotifera</taxon>
        <taxon>Eurotatoria</taxon>
        <taxon>Bdelloidea</taxon>
        <taxon>Philodinida</taxon>
        <taxon>Philodinidae</taxon>
        <taxon>Rotaria</taxon>
    </lineage>
</organism>
<accession>A0A814SMW8</accession>
<reference evidence="2" key="1">
    <citation type="submission" date="2021-02" db="EMBL/GenBank/DDBJ databases">
        <authorList>
            <person name="Nowell W R."/>
        </authorList>
    </citation>
    <scope>NUCLEOTIDE SEQUENCE</scope>
</reference>
<gene>
    <name evidence="2" type="ORF">JXQ802_LOCUS21577</name>
    <name evidence="1" type="ORF">PYM288_LOCUS3523</name>
</gene>
<evidence type="ECO:0008006" key="4">
    <source>
        <dbReference type="Google" id="ProtNLM"/>
    </source>
</evidence>
<dbReference type="EMBL" id="CAJNOL010000638">
    <property type="protein sequence ID" value="CAF1148108.1"/>
    <property type="molecule type" value="Genomic_DNA"/>
</dbReference>
<evidence type="ECO:0000313" key="2">
    <source>
        <dbReference type="EMBL" id="CAF1148108.1"/>
    </source>
</evidence>
<protein>
    <recommendedName>
        <fullName evidence="4">F-box domain-containing protein</fullName>
    </recommendedName>
</protein>
<proteinExistence type="predicted"/>
<keyword evidence="3" id="KW-1185">Reference proteome</keyword>